<evidence type="ECO:0000313" key="8">
    <source>
        <dbReference type="Proteomes" id="UP000472521"/>
    </source>
</evidence>
<evidence type="ECO:0000256" key="1">
    <source>
        <dbReference type="ARBA" id="ARBA00004141"/>
    </source>
</evidence>
<name>A0A6B4U4Z6_CLOBO</name>
<dbReference type="InterPro" id="IPR052902">
    <property type="entry name" value="ABC-2_transporter"/>
</dbReference>
<evidence type="ECO:0000259" key="6">
    <source>
        <dbReference type="PROSITE" id="PS51012"/>
    </source>
</evidence>
<dbReference type="InterPro" id="IPR047817">
    <property type="entry name" value="ABC2_TM_bact-type"/>
</dbReference>
<dbReference type="PIRSF" id="PIRSF006648">
    <property type="entry name" value="DrrB"/>
    <property type="match status" value="1"/>
</dbReference>
<keyword evidence="4 5" id="KW-0472">Membrane</keyword>
<reference evidence="7 8" key="1">
    <citation type="submission" date="2019-04" db="EMBL/GenBank/DDBJ databases">
        <title>Genome sequencing of Clostridium botulinum Groups I-IV and Clostridium butyricum.</title>
        <authorList>
            <person name="Brunt J."/>
            <person name="Van Vliet A.H.M."/>
            <person name="Stringer S.C."/>
            <person name="Carter A.T."/>
            <person name="Peck M.W."/>
        </authorList>
    </citation>
    <scope>NUCLEOTIDE SEQUENCE [LARGE SCALE GENOMIC DNA]</scope>
    <source>
        <strain evidence="7 8">IFR 18/054</strain>
    </source>
</reference>
<accession>A0A6B4U4Z6</accession>
<dbReference type="PROSITE" id="PS51012">
    <property type="entry name" value="ABC_TM2"/>
    <property type="match status" value="1"/>
</dbReference>
<comment type="subcellular location">
    <subcellularLocation>
        <location evidence="5">Cell membrane</location>
        <topology evidence="5">Multi-pass membrane protein</topology>
    </subcellularLocation>
    <subcellularLocation>
        <location evidence="1">Membrane</location>
        <topology evidence="1">Multi-pass membrane protein</topology>
    </subcellularLocation>
</comment>
<protein>
    <recommendedName>
        <fullName evidence="5">Transport permease protein</fullName>
    </recommendedName>
</protein>
<dbReference type="AlphaFoldDB" id="A0A6B4U4Z6"/>
<proteinExistence type="inferred from homology"/>
<feature type="transmembrane region" description="Helical" evidence="5">
    <location>
        <begin position="223"/>
        <end position="245"/>
    </location>
</feature>
<sequence>MMKVFKTMLKTELKLSLRDMDMFIFAICMPVLVTVILGAIYGNKPAFPGADFTFMEQSFAAVSTIAICAGGVMGLPLVLSEYRHRKILKRFRVTPVSPSMILVVQGVIYALYAIVSLILVYLTAKIFFKFQFRGSWINFLGAYILVMTSMFSIGFMVGGIAKNIKMAGVIASILYFPMLIFSGATLPYEVMPTALQKVADILPLTHGIKLLKSASLNLSIDNAILPILVVSILAVICIGGSIKLFRWE</sequence>
<dbReference type="Pfam" id="PF01061">
    <property type="entry name" value="ABC2_membrane"/>
    <property type="match status" value="1"/>
</dbReference>
<keyword evidence="5" id="KW-1003">Cell membrane</keyword>
<evidence type="ECO:0000256" key="5">
    <source>
        <dbReference type="RuleBase" id="RU361157"/>
    </source>
</evidence>
<feature type="domain" description="ABC transmembrane type-2" evidence="6">
    <location>
        <begin position="21"/>
        <end position="248"/>
    </location>
</feature>
<evidence type="ECO:0000256" key="4">
    <source>
        <dbReference type="ARBA" id="ARBA00023136"/>
    </source>
</evidence>
<dbReference type="EMBL" id="SWND01000001">
    <property type="protein sequence ID" value="NFF00595.1"/>
    <property type="molecule type" value="Genomic_DNA"/>
</dbReference>
<feature type="transmembrane region" description="Helical" evidence="5">
    <location>
        <begin position="21"/>
        <end position="41"/>
    </location>
</feature>
<dbReference type="Proteomes" id="UP000472521">
    <property type="component" value="Unassembled WGS sequence"/>
</dbReference>
<comment type="similarity">
    <text evidence="5">Belongs to the ABC-2 integral membrane protein family.</text>
</comment>
<dbReference type="GO" id="GO:0043190">
    <property type="term" value="C:ATP-binding cassette (ABC) transporter complex"/>
    <property type="evidence" value="ECO:0007669"/>
    <property type="project" value="InterPro"/>
</dbReference>
<dbReference type="PANTHER" id="PTHR43027">
    <property type="entry name" value="DOXORUBICIN RESISTANCE ABC TRANSPORTER PERMEASE PROTEIN DRRC-RELATED"/>
    <property type="match status" value="1"/>
</dbReference>
<organism evidence="7 8">
    <name type="scientific">Clostridium botulinum</name>
    <dbReference type="NCBI Taxonomy" id="1491"/>
    <lineage>
        <taxon>Bacteria</taxon>
        <taxon>Bacillati</taxon>
        <taxon>Bacillota</taxon>
        <taxon>Clostridia</taxon>
        <taxon>Eubacteriales</taxon>
        <taxon>Clostridiaceae</taxon>
        <taxon>Clostridium</taxon>
    </lineage>
</organism>
<dbReference type="InterPro" id="IPR000412">
    <property type="entry name" value="ABC_2_transport"/>
</dbReference>
<evidence type="ECO:0000313" key="7">
    <source>
        <dbReference type="EMBL" id="NFF00595.1"/>
    </source>
</evidence>
<gene>
    <name evidence="7" type="ORF">FCV25_02195</name>
</gene>
<keyword evidence="2 5" id="KW-0812">Transmembrane</keyword>
<feature type="transmembrane region" description="Helical" evidence="5">
    <location>
        <begin position="61"/>
        <end position="79"/>
    </location>
</feature>
<dbReference type="PANTHER" id="PTHR43027:SF2">
    <property type="entry name" value="TRANSPORT PERMEASE PROTEIN"/>
    <property type="match status" value="1"/>
</dbReference>
<keyword evidence="5" id="KW-0813">Transport</keyword>
<feature type="transmembrane region" description="Helical" evidence="5">
    <location>
        <begin position="100"/>
        <end position="124"/>
    </location>
</feature>
<dbReference type="InterPro" id="IPR013525">
    <property type="entry name" value="ABC2_TM"/>
</dbReference>
<dbReference type="PRINTS" id="PR00164">
    <property type="entry name" value="ABC2TRNSPORT"/>
</dbReference>
<feature type="transmembrane region" description="Helical" evidence="5">
    <location>
        <begin position="136"/>
        <end position="157"/>
    </location>
</feature>
<keyword evidence="3 5" id="KW-1133">Transmembrane helix</keyword>
<feature type="transmembrane region" description="Helical" evidence="5">
    <location>
        <begin position="169"/>
        <end position="188"/>
    </location>
</feature>
<evidence type="ECO:0000256" key="2">
    <source>
        <dbReference type="ARBA" id="ARBA00022692"/>
    </source>
</evidence>
<dbReference type="GO" id="GO:0140359">
    <property type="term" value="F:ABC-type transporter activity"/>
    <property type="evidence" value="ECO:0007669"/>
    <property type="project" value="InterPro"/>
</dbReference>
<evidence type="ECO:0000256" key="3">
    <source>
        <dbReference type="ARBA" id="ARBA00022989"/>
    </source>
</evidence>
<comment type="caution">
    <text evidence="7">The sequence shown here is derived from an EMBL/GenBank/DDBJ whole genome shotgun (WGS) entry which is preliminary data.</text>
</comment>